<dbReference type="InterPro" id="IPR036388">
    <property type="entry name" value="WH-like_DNA-bd_sf"/>
</dbReference>
<dbReference type="Gene3D" id="1.10.10.10">
    <property type="entry name" value="Winged helix-like DNA-binding domain superfamily/Winged helix DNA-binding domain"/>
    <property type="match status" value="1"/>
</dbReference>
<keyword evidence="4" id="KW-0804">Transcription</keyword>
<feature type="domain" description="HTH lysR-type" evidence="5">
    <location>
        <begin position="1"/>
        <end position="58"/>
    </location>
</feature>
<dbReference type="PRINTS" id="PR00039">
    <property type="entry name" value="HTHLYSR"/>
</dbReference>
<dbReference type="Gene3D" id="3.40.190.290">
    <property type="match status" value="1"/>
</dbReference>
<dbReference type="InterPro" id="IPR000847">
    <property type="entry name" value="LysR_HTH_N"/>
</dbReference>
<sequence>MDAEALRTFVTVAETGQFQAAADELGVSQQAVSKRIAALERYLGVVLLVRTSRGSRTSPDGQVFLPHAKKVLAVIEQAEQAVRPGSRPLRVDVLNRRISPAQAVYRFHRSHPERELDVVTLSKENAAQAAQAVLEGTVDASFRALPADQVPAGISVERLMDAPLELLVGPGHPLADAPHVSPAELAGHRIWIPGIMPGTEWAAFYRTLSEAFGLSIDALGPDFGPEALMDTLAESASLATLVGSGDRYLWPQAHDLRRIPLRDPTPVYPHVLLFRSGDQHPVLTALRDYLRTAGPRTPHDVWAPEWVAGRGRHRLNSPVAPDA</sequence>
<accession>A0ABW6EXW6</accession>
<dbReference type="InterPro" id="IPR036390">
    <property type="entry name" value="WH_DNA-bd_sf"/>
</dbReference>
<dbReference type="RefSeq" id="WP_382771520.1">
    <property type="nucleotide sequence ID" value="NZ_JBHXKZ010000006.1"/>
</dbReference>
<dbReference type="PANTHER" id="PTHR30346:SF0">
    <property type="entry name" value="HCA OPERON TRANSCRIPTIONAL ACTIVATOR HCAR"/>
    <property type="match status" value="1"/>
</dbReference>
<dbReference type="SUPFAM" id="SSF53850">
    <property type="entry name" value="Periplasmic binding protein-like II"/>
    <property type="match status" value="1"/>
</dbReference>
<dbReference type="SUPFAM" id="SSF46785">
    <property type="entry name" value="Winged helix' DNA-binding domain"/>
    <property type="match status" value="1"/>
</dbReference>
<dbReference type="Pfam" id="PF00126">
    <property type="entry name" value="HTH_1"/>
    <property type="match status" value="1"/>
</dbReference>
<dbReference type="Pfam" id="PF03466">
    <property type="entry name" value="LysR_substrate"/>
    <property type="match status" value="1"/>
</dbReference>
<dbReference type="PANTHER" id="PTHR30346">
    <property type="entry name" value="TRANSCRIPTIONAL DUAL REGULATOR HCAR-RELATED"/>
    <property type="match status" value="1"/>
</dbReference>
<evidence type="ECO:0000256" key="1">
    <source>
        <dbReference type="ARBA" id="ARBA00009437"/>
    </source>
</evidence>
<organism evidence="6 7">
    <name type="scientific">Streptomyces rubiginosohelvolus</name>
    <dbReference type="NCBI Taxonomy" id="67362"/>
    <lineage>
        <taxon>Bacteria</taxon>
        <taxon>Bacillati</taxon>
        <taxon>Actinomycetota</taxon>
        <taxon>Actinomycetes</taxon>
        <taxon>Kitasatosporales</taxon>
        <taxon>Streptomycetaceae</taxon>
        <taxon>Streptomyces</taxon>
    </lineage>
</organism>
<keyword evidence="3" id="KW-0238">DNA-binding</keyword>
<dbReference type="PROSITE" id="PS50931">
    <property type="entry name" value="HTH_LYSR"/>
    <property type="match status" value="1"/>
</dbReference>
<evidence type="ECO:0000256" key="2">
    <source>
        <dbReference type="ARBA" id="ARBA00023015"/>
    </source>
</evidence>
<dbReference type="Proteomes" id="UP001598352">
    <property type="component" value="Unassembled WGS sequence"/>
</dbReference>
<protein>
    <submittedName>
        <fullName evidence="6">LysR family transcriptional regulator</fullName>
    </submittedName>
</protein>
<evidence type="ECO:0000256" key="3">
    <source>
        <dbReference type="ARBA" id="ARBA00023125"/>
    </source>
</evidence>
<proteinExistence type="inferred from homology"/>
<comment type="caution">
    <text evidence="6">The sequence shown here is derived from an EMBL/GenBank/DDBJ whole genome shotgun (WGS) entry which is preliminary data.</text>
</comment>
<keyword evidence="2" id="KW-0805">Transcription regulation</keyword>
<evidence type="ECO:0000256" key="4">
    <source>
        <dbReference type="ARBA" id="ARBA00023163"/>
    </source>
</evidence>
<name>A0ABW6EXW6_9ACTN</name>
<evidence type="ECO:0000313" key="7">
    <source>
        <dbReference type="Proteomes" id="UP001598352"/>
    </source>
</evidence>
<evidence type="ECO:0000259" key="5">
    <source>
        <dbReference type="PROSITE" id="PS50931"/>
    </source>
</evidence>
<evidence type="ECO:0000313" key="6">
    <source>
        <dbReference type="EMBL" id="MFD4822845.1"/>
    </source>
</evidence>
<reference evidence="6 7" key="1">
    <citation type="submission" date="2024-09" db="EMBL/GenBank/DDBJ databases">
        <title>The Natural Products Discovery Center: Release of the First 8490 Sequenced Strains for Exploring Actinobacteria Biosynthetic Diversity.</title>
        <authorList>
            <person name="Kalkreuter E."/>
            <person name="Kautsar S.A."/>
            <person name="Yang D."/>
            <person name="Bader C.D."/>
            <person name="Teijaro C.N."/>
            <person name="Fluegel L."/>
            <person name="Davis C.M."/>
            <person name="Simpson J.R."/>
            <person name="Lauterbach L."/>
            <person name="Steele A.D."/>
            <person name="Gui C."/>
            <person name="Meng S."/>
            <person name="Li G."/>
            <person name="Viehrig K."/>
            <person name="Ye F."/>
            <person name="Su P."/>
            <person name="Kiefer A.F."/>
            <person name="Nichols A."/>
            <person name="Cepeda A.J."/>
            <person name="Yan W."/>
            <person name="Fan B."/>
            <person name="Jiang Y."/>
            <person name="Adhikari A."/>
            <person name="Zheng C.-J."/>
            <person name="Schuster L."/>
            <person name="Cowan T.M."/>
            <person name="Smanski M.J."/>
            <person name="Chevrette M.G."/>
            <person name="De Carvalho L.P.S."/>
            <person name="Shen B."/>
        </authorList>
    </citation>
    <scope>NUCLEOTIDE SEQUENCE [LARGE SCALE GENOMIC DNA]</scope>
    <source>
        <strain evidence="6 7">NPDC058428</strain>
    </source>
</reference>
<dbReference type="InterPro" id="IPR005119">
    <property type="entry name" value="LysR_subst-bd"/>
</dbReference>
<keyword evidence="7" id="KW-1185">Reference proteome</keyword>
<gene>
    <name evidence="6" type="ORF">ACFWOQ_09725</name>
</gene>
<dbReference type="EMBL" id="JBHXKZ010000006">
    <property type="protein sequence ID" value="MFD4822845.1"/>
    <property type="molecule type" value="Genomic_DNA"/>
</dbReference>
<comment type="similarity">
    <text evidence="1">Belongs to the LysR transcriptional regulatory family.</text>
</comment>